<name>A0A2Z6M035_TRISU</name>
<evidence type="ECO:0000256" key="1">
    <source>
        <dbReference type="SAM" id="MobiDB-lite"/>
    </source>
</evidence>
<keyword evidence="3" id="KW-1185">Reference proteome</keyword>
<feature type="compositionally biased region" description="Basic residues" evidence="1">
    <location>
        <begin position="30"/>
        <end position="45"/>
    </location>
</feature>
<organism evidence="2 3">
    <name type="scientific">Trifolium subterraneum</name>
    <name type="common">Subterranean clover</name>
    <dbReference type="NCBI Taxonomy" id="3900"/>
    <lineage>
        <taxon>Eukaryota</taxon>
        <taxon>Viridiplantae</taxon>
        <taxon>Streptophyta</taxon>
        <taxon>Embryophyta</taxon>
        <taxon>Tracheophyta</taxon>
        <taxon>Spermatophyta</taxon>
        <taxon>Magnoliopsida</taxon>
        <taxon>eudicotyledons</taxon>
        <taxon>Gunneridae</taxon>
        <taxon>Pentapetalae</taxon>
        <taxon>rosids</taxon>
        <taxon>fabids</taxon>
        <taxon>Fabales</taxon>
        <taxon>Fabaceae</taxon>
        <taxon>Papilionoideae</taxon>
        <taxon>50 kb inversion clade</taxon>
        <taxon>NPAAA clade</taxon>
        <taxon>Hologalegina</taxon>
        <taxon>IRL clade</taxon>
        <taxon>Trifolieae</taxon>
        <taxon>Trifolium</taxon>
    </lineage>
</organism>
<gene>
    <name evidence="2" type="ORF">TSUD_327690</name>
</gene>
<dbReference type="EMBL" id="DF973283">
    <property type="protein sequence ID" value="GAU23968.1"/>
    <property type="molecule type" value="Genomic_DNA"/>
</dbReference>
<feature type="region of interest" description="Disordered" evidence="1">
    <location>
        <begin position="27"/>
        <end position="60"/>
    </location>
</feature>
<evidence type="ECO:0000313" key="2">
    <source>
        <dbReference type="EMBL" id="GAU23968.1"/>
    </source>
</evidence>
<reference evidence="3" key="1">
    <citation type="journal article" date="2017" name="Front. Plant Sci.">
        <title>Climate Clever Clovers: New Paradigm to Reduce the Environmental Footprint of Ruminants by Breeding Low Methanogenic Forages Utilizing Haplotype Variation.</title>
        <authorList>
            <person name="Kaur P."/>
            <person name="Appels R."/>
            <person name="Bayer P.E."/>
            <person name="Keeble-Gagnere G."/>
            <person name="Wang J."/>
            <person name="Hirakawa H."/>
            <person name="Shirasawa K."/>
            <person name="Vercoe P."/>
            <person name="Stefanova K."/>
            <person name="Durmic Z."/>
            <person name="Nichols P."/>
            <person name="Revell C."/>
            <person name="Isobe S.N."/>
            <person name="Edwards D."/>
            <person name="Erskine W."/>
        </authorList>
    </citation>
    <scope>NUCLEOTIDE SEQUENCE [LARGE SCALE GENOMIC DNA]</scope>
    <source>
        <strain evidence="3">cv. Daliak</strain>
    </source>
</reference>
<proteinExistence type="predicted"/>
<protein>
    <submittedName>
        <fullName evidence="2">Uncharacterized protein</fullName>
    </submittedName>
</protein>
<dbReference type="AlphaFoldDB" id="A0A2Z6M035"/>
<sequence>MATIPEINPDDIPKKVKAVKDNAVKDKAKTVKKKTAMVQPGKRRQNAGEESLTQEASAMGNESKLGTCFRAMKSWNKILK</sequence>
<evidence type="ECO:0000313" key="3">
    <source>
        <dbReference type="Proteomes" id="UP000242715"/>
    </source>
</evidence>
<dbReference type="Proteomes" id="UP000242715">
    <property type="component" value="Unassembled WGS sequence"/>
</dbReference>
<accession>A0A2Z6M035</accession>